<dbReference type="InterPro" id="IPR036291">
    <property type="entry name" value="NAD(P)-bd_dom_sf"/>
</dbReference>
<dbReference type="Gene3D" id="3.40.50.720">
    <property type="entry name" value="NAD(P)-binding Rossmann-like Domain"/>
    <property type="match status" value="1"/>
</dbReference>
<organism evidence="3 4">
    <name type="scientific">Sporothrix bragantina</name>
    <dbReference type="NCBI Taxonomy" id="671064"/>
    <lineage>
        <taxon>Eukaryota</taxon>
        <taxon>Fungi</taxon>
        <taxon>Dikarya</taxon>
        <taxon>Ascomycota</taxon>
        <taxon>Pezizomycotina</taxon>
        <taxon>Sordariomycetes</taxon>
        <taxon>Sordariomycetidae</taxon>
        <taxon>Ophiostomatales</taxon>
        <taxon>Ophiostomataceae</taxon>
        <taxon>Sporothrix</taxon>
    </lineage>
</organism>
<comment type="similarity">
    <text evidence="1">Belongs to the short-chain dehydrogenases/reductases (SDR) family.</text>
</comment>
<keyword evidence="4" id="KW-1185">Reference proteome</keyword>
<dbReference type="PANTHER" id="PTHR44229">
    <property type="entry name" value="15-HYDROXYPROSTAGLANDIN DEHYDROGENASE [NAD(+)]"/>
    <property type="match status" value="1"/>
</dbReference>
<accession>A0ABP0CU45</accession>
<evidence type="ECO:0000313" key="3">
    <source>
        <dbReference type="EMBL" id="CAK7235629.1"/>
    </source>
</evidence>
<sequence>MGLATVKAFVKAGAFVTFGDLSVEKGEQIAAELGQNAQFVQCDVTSFESQKKLFKAAKDSSPENSVDIVVPCAGIAPKDTVYNIEEESDEPVAPNLLMMDVNVTGVLYSLKLARYYFLKNPSDGNRDRCFVIFSSAAGYQDLPGGPMYQASKYSVRGLMRSTRRTTASDGIRANILAPWFVATGLLGDDVTEHVKNQGIGFADANDAASIVLKIASDPTINGRSFAVRIMLDTSQLTSVKQK</sequence>
<reference evidence="3 4" key="1">
    <citation type="submission" date="2024-01" db="EMBL/GenBank/DDBJ databases">
        <authorList>
            <person name="Allen C."/>
            <person name="Tagirdzhanova G."/>
        </authorList>
    </citation>
    <scope>NUCLEOTIDE SEQUENCE [LARGE SCALE GENOMIC DNA]</scope>
</reference>
<dbReference type="SUPFAM" id="SSF51735">
    <property type="entry name" value="NAD(P)-binding Rossmann-fold domains"/>
    <property type="match status" value="1"/>
</dbReference>
<dbReference type="EMBL" id="CAWUHC010000144">
    <property type="protein sequence ID" value="CAK7235629.1"/>
    <property type="molecule type" value="Genomic_DNA"/>
</dbReference>
<name>A0ABP0CU45_9PEZI</name>
<dbReference type="InterPro" id="IPR002347">
    <property type="entry name" value="SDR_fam"/>
</dbReference>
<evidence type="ECO:0000256" key="2">
    <source>
        <dbReference type="ARBA" id="ARBA00023002"/>
    </source>
</evidence>
<protein>
    <submittedName>
        <fullName evidence="3">Uncharacterized protein</fullName>
    </submittedName>
</protein>
<dbReference type="PANTHER" id="PTHR44229:SF4">
    <property type="entry name" value="15-HYDROXYPROSTAGLANDIN DEHYDROGENASE [NAD(+)]"/>
    <property type="match status" value="1"/>
</dbReference>
<proteinExistence type="inferred from homology"/>
<evidence type="ECO:0000313" key="4">
    <source>
        <dbReference type="Proteomes" id="UP001642406"/>
    </source>
</evidence>
<gene>
    <name evidence="3" type="ORF">SBRCBS47491_009359</name>
</gene>
<dbReference type="Proteomes" id="UP001642406">
    <property type="component" value="Unassembled WGS sequence"/>
</dbReference>
<dbReference type="Pfam" id="PF00106">
    <property type="entry name" value="adh_short"/>
    <property type="match status" value="1"/>
</dbReference>
<evidence type="ECO:0000256" key="1">
    <source>
        <dbReference type="ARBA" id="ARBA00006484"/>
    </source>
</evidence>
<keyword evidence="2" id="KW-0560">Oxidoreductase</keyword>
<dbReference type="PRINTS" id="PR00081">
    <property type="entry name" value="GDHRDH"/>
</dbReference>
<comment type="caution">
    <text evidence="3">The sequence shown here is derived from an EMBL/GenBank/DDBJ whole genome shotgun (WGS) entry which is preliminary data.</text>
</comment>